<name>A0A7Y0EZ90_9BIFI</name>
<feature type="transmembrane region" description="Helical" evidence="1">
    <location>
        <begin position="102"/>
        <end position="122"/>
    </location>
</feature>
<feature type="transmembrane region" description="Helical" evidence="1">
    <location>
        <begin position="170"/>
        <end position="195"/>
    </location>
</feature>
<accession>A0A7Y0EZ90</accession>
<dbReference type="Pfam" id="PF14897">
    <property type="entry name" value="EpsG"/>
    <property type="match status" value="1"/>
</dbReference>
<dbReference type="EMBL" id="JAAIIG010000013">
    <property type="protein sequence ID" value="NMM99128.1"/>
    <property type="molecule type" value="Genomic_DNA"/>
</dbReference>
<keyword evidence="1" id="KW-1133">Transmembrane helix</keyword>
<feature type="transmembrane region" description="Helical" evidence="1">
    <location>
        <begin position="338"/>
        <end position="356"/>
    </location>
</feature>
<sequence>MIYILVFIISSIFSCTKLRLFLTQKKSLYIDFSLLLTILPITILAGLRNHTVGTDVDTYVIGIYERVNTYINISQVLNNHNVEIGYEIFAFLIAHVFHDVHWLHFLTTFVTGFAVYSFLKLYENEISIPLAWFSFLCLHFNETLNIVRQWLALGICLLCIGAILKKKKILSFFLALLAISFHSSAIIIFVIYAIYKFLTREYKISINRYHKYCTFLIIMTSIGAAFFRPICMMLLSFGILPLKYIHYFDLPEGISSPTMLVLSIIPFIILCLFVYKYQKWNNEQPDFIIIFTIISCILTFLSTKFGYAARIGLFFSVWRLILIGKTSFIIQKRWPKQIAFFMKIPFIALLIAYWWYSFYYRGFGDTVPYISDIFQSVNWTF</sequence>
<organism evidence="2 3">
    <name type="scientific">Bifidobacterium olomucense</name>
    <dbReference type="NCBI Taxonomy" id="2675324"/>
    <lineage>
        <taxon>Bacteria</taxon>
        <taxon>Bacillati</taxon>
        <taxon>Actinomycetota</taxon>
        <taxon>Actinomycetes</taxon>
        <taxon>Bifidobacteriales</taxon>
        <taxon>Bifidobacteriaceae</taxon>
        <taxon>Bifidobacterium</taxon>
    </lineage>
</organism>
<feature type="transmembrane region" description="Helical" evidence="1">
    <location>
        <begin position="28"/>
        <end position="47"/>
    </location>
</feature>
<dbReference type="AlphaFoldDB" id="A0A7Y0EZ90"/>
<evidence type="ECO:0000256" key="1">
    <source>
        <dbReference type="SAM" id="Phobius"/>
    </source>
</evidence>
<protein>
    <submittedName>
        <fullName evidence="2">Polysaccharide polymerase</fullName>
    </submittedName>
</protein>
<keyword evidence="1" id="KW-0472">Membrane</keyword>
<feature type="transmembrane region" description="Helical" evidence="1">
    <location>
        <begin position="287"/>
        <end position="305"/>
    </location>
</feature>
<gene>
    <name evidence="2" type="ORF">G1C97_2086</name>
</gene>
<feature type="transmembrane region" description="Helical" evidence="1">
    <location>
        <begin position="254"/>
        <end position="275"/>
    </location>
</feature>
<evidence type="ECO:0000313" key="3">
    <source>
        <dbReference type="Proteomes" id="UP000543419"/>
    </source>
</evidence>
<reference evidence="2 3" key="1">
    <citation type="submission" date="2020-02" db="EMBL/GenBank/DDBJ databases">
        <title>Characterization of phylogenetic diversity of novel bifidobacterial species isolated in Czech ZOOs.</title>
        <authorList>
            <person name="Lugli G.A."/>
            <person name="Vera N.B."/>
            <person name="Ventura M."/>
        </authorList>
    </citation>
    <scope>NUCLEOTIDE SEQUENCE [LARGE SCALE GENOMIC DNA]</scope>
    <source>
        <strain evidence="2 3">DSM 109959</strain>
    </source>
</reference>
<feature type="transmembrane region" description="Helical" evidence="1">
    <location>
        <begin position="215"/>
        <end position="242"/>
    </location>
</feature>
<dbReference type="InterPro" id="IPR049458">
    <property type="entry name" value="EpsG-like"/>
</dbReference>
<keyword evidence="3" id="KW-1185">Reference proteome</keyword>
<evidence type="ECO:0000313" key="2">
    <source>
        <dbReference type="EMBL" id="NMM99128.1"/>
    </source>
</evidence>
<dbReference type="Proteomes" id="UP000543419">
    <property type="component" value="Unassembled WGS sequence"/>
</dbReference>
<keyword evidence="1" id="KW-0812">Transmembrane</keyword>
<proteinExistence type="predicted"/>
<feature type="transmembrane region" description="Helical" evidence="1">
    <location>
        <begin position="143"/>
        <end position="164"/>
    </location>
</feature>
<comment type="caution">
    <text evidence="2">The sequence shown here is derived from an EMBL/GenBank/DDBJ whole genome shotgun (WGS) entry which is preliminary data.</text>
</comment>
<dbReference type="RefSeq" id="WP_169241702.1">
    <property type="nucleotide sequence ID" value="NZ_JAAIIG010000013.1"/>
</dbReference>